<dbReference type="GeneID" id="87815323"/>
<evidence type="ECO:0000313" key="4">
    <source>
        <dbReference type="Proteomes" id="UP001302676"/>
    </source>
</evidence>
<dbReference type="Gene3D" id="3.40.50.880">
    <property type="match status" value="1"/>
</dbReference>
<name>A0AAN6UU46_9PEZI</name>
<evidence type="ECO:0000256" key="1">
    <source>
        <dbReference type="SAM" id="MobiDB-lite"/>
    </source>
</evidence>
<comment type="caution">
    <text evidence="3">The sequence shown here is derived from an EMBL/GenBank/DDBJ whole genome shotgun (WGS) entry which is preliminary data.</text>
</comment>
<dbReference type="Proteomes" id="UP001302676">
    <property type="component" value="Unassembled WGS sequence"/>
</dbReference>
<evidence type="ECO:0000313" key="3">
    <source>
        <dbReference type="EMBL" id="KAK4139242.1"/>
    </source>
</evidence>
<dbReference type="Pfam" id="PF06283">
    <property type="entry name" value="ThuA"/>
    <property type="match status" value="1"/>
</dbReference>
<feature type="domain" description="ThuA-like" evidence="2">
    <location>
        <begin position="11"/>
        <end position="260"/>
    </location>
</feature>
<reference evidence="3" key="1">
    <citation type="journal article" date="2023" name="Mol. Phylogenet. Evol.">
        <title>Genome-scale phylogeny and comparative genomics of the fungal order Sordariales.</title>
        <authorList>
            <person name="Hensen N."/>
            <person name="Bonometti L."/>
            <person name="Westerberg I."/>
            <person name="Brannstrom I.O."/>
            <person name="Guillou S."/>
            <person name="Cros-Aarteil S."/>
            <person name="Calhoun S."/>
            <person name="Haridas S."/>
            <person name="Kuo A."/>
            <person name="Mondo S."/>
            <person name="Pangilinan J."/>
            <person name="Riley R."/>
            <person name="LaButti K."/>
            <person name="Andreopoulos B."/>
            <person name="Lipzen A."/>
            <person name="Chen C."/>
            <person name="Yan M."/>
            <person name="Daum C."/>
            <person name="Ng V."/>
            <person name="Clum A."/>
            <person name="Steindorff A."/>
            <person name="Ohm R.A."/>
            <person name="Martin F."/>
            <person name="Silar P."/>
            <person name="Natvig D.O."/>
            <person name="Lalanne C."/>
            <person name="Gautier V."/>
            <person name="Ament-Velasquez S.L."/>
            <person name="Kruys A."/>
            <person name="Hutchinson M.I."/>
            <person name="Powell A.J."/>
            <person name="Barry K."/>
            <person name="Miller A.N."/>
            <person name="Grigoriev I.V."/>
            <person name="Debuchy R."/>
            <person name="Gladieux P."/>
            <person name="Hiltunen Thoren M."/>
            <person name="Johannesson H."/>
        </authorList>
    </citation>
    <scope>NUCLEOTIDE SEQUENCE</scope>
    <source>
        <strain evidence="3">CBS 141.50</strain>
    </source>
</reference>
<dbReference type="AlphaFoldDB" id="A0AAN6UU46"/>
<dbReference type="RefSeq" id="XP_062632613.1">
    <property type="nucleotide sequence ID" value="XM_062778710.1"/>
</dbReference>
<feature type="region of interest" description="Disordered" evidence="1">
    <location>
        <begin position="143"/>
        <end position="170"/>
    </location>
</feature>
<proteinExistence type="predicted"/>
<dbReference type="PANTHER" id="PTHR40469:SF2">
    <property type="entry name" value="GALACTOSE-BINDING DOMAIN-LIKE SUPERFAMILY PROTEIN"/>
    <property type="match status" value="1"/>
</dbReference>
<reference evidence="3" key="2">
    <citation type="submission" date="2023-05" db="EMBL/GenBank/DDBJ databases">
        <authorList>
            <consortium name="Lawrence Berkeley National Laboratory"/>
            <person name="Steindorff A."/>
            <person name="Hensen N."/>
            <person name="Bonometti L."/>
            <person name="Westerberg I."/>
            <person name="Brannstrom I.O."/>
            <person name="Guillou S."/>
            <person name="Cros-Aarteil S."/>
            <person name="Calhoun S."/>
            <person name="Haridas S."/>
            <person name="Kuo A."/>
            <person name="Mondo S."/>
            <person name="Pangilinan J."/>
            <person name="Riley R."/>
            <person name="Labutti K."/>
            <person name="Andreopoulos B."/>
            <person name="Lipzen A."/>
            <person name="Chen C."/>
            <person name="Yanf M."/>
            <person name="Daum C."/>
            <person name="Ng V."/>
            <person name="Clum A."/>
            <person name="Ohm R."/>
            <person name="Martin F."/>
            <person name="Silar P."/>
            <person name="Natvig D."/>
            <person name="Lalanne C."/>
            <person name="Gautier V."/>
            <person name="Ament-Velasquez S.L."/>
            <person name="Kruys A."/>
            <person name="Hutchinson M.I."/>
            <person name="Powell A.J."/>
            <person name="Barry K."/>
            <person name="Miller A.N."/>
            <person name="Grigoriev I.V."/>
            <person name="Debuchy R."/>
            <person name="Gladieux P."/>
            <person name="Thoren M.H."/>
            <person name="Johannesson H."/>
        </authorList>
    </citation>
    <scope>NUCLEOTIDE SEQUENCE</scope>
    <source>
        <strain evidence="3">CBS 141.50</strain>
    </source>
</reference>
<accession>A0AAN6UU46</accession>
<dbReference type="EMBL" id="MU853676">
    <property type="protein sequence ID" value="KAK4139242.1"/>
    <property type="molecule type" value="Genomic_DNA"/>
</dbReference>
<dbReference type="InterPro" id="IPR029010">
    <property type="entry name" value="ThuA-like"/>
</dbReference>
<protein>
    <submittedName>
        <fullName evidence="3">ThuA-like domain-containing protein</fullName>
    </submittedName>
</protein>
<sequence length="269" mass="29576">MSNPQTTTPFKILIFSRTTAYRHASIPAGIHGLRRLGPLSTPTFEVDATEDPARFTPSSLSTYRVIVLLQCSGEIFDDEAQLDAFKGFVWGGGGVVGVHCASFAMESSDWYARLIGAVFANHPVPQWGKVKVLEPGHAIMRRGVSLGGGGGQGEEGDIRKGDSKTVDTSEVRTERTWMDEWYNFKTHPRETKTEDGKGLHVLLTVDEASYEGGTHGEDHPLVWCQELEGGRCFYTALGHFDEAYEDDWFMGQLLGGILWAGGFATDVQE</sequence>
<dbReference type="PANTHER" id="PTHR40469">
    <property type="entry name" value="SECRETED GLYCOSYL HYDROLASE"/>
    <property type="match status" value="1"/>
</dbReference>
<evidence type="ECO:0000259" key="2">
    <source>
        <dbReference type="Pfam" id="PF06283"/>
    </source>
</evidence>
<dbReference type="SUPFAM" id="SSF52317">
    <property type="entry name" value="Class I glutamine amidotransferase-like"/>
    <property type="match status" value="1"/>
</dbReference>
<feature type="compositionally biased region" description="Basic and acidic residues" evidence="1">
    <location>
        <begin position="156"/>
        <end position="170"/>
    </location>
</feature>
<gene>
    <name evidence="3" type="ORF">C8A04DRAFT_16039</name>
</gene>
<organism evidence="3 4">
    <name type="scientific">Dichotomopilus funicola</name>
    <dbReference type="NCBI Taxonomy" id="1934379"/>
    <lineage>
        <taxon>Eukaryota</taxon>
        <taxon>Fungi</taxon>
        <taxon>Dikarya</taxon>
        <taxon>Ascomycota</taxon>
        <taxon>Pezizomycotina</taxon>
        <taxon>Sordariomycetes</taxon>
        <taxon>Sordariomycetidae</taxon>
        <taxon>Sordariales</taxon>
        <taxon>Chaetomiaceae</taxon>
        <taxon>Dichotomopilus</taxon>
    </lineage>
</organism>
<dbReference type="InterPro" id="IPR029062">
    <property type="entry name" value="Class_I_gatase-like"/>
</dbReference>
<keyword evidence="4" id="KW-1185">Reference proteome</keyword>